<evidence type="ECO:0000313" key="2">
    <source>
        <dbReference type="EMBL" id="GEW45517.1"/>
    </source>
</evidence>
<reference evidence="2" key="1">
    <citation type="journal article" date="2019" name="Sci. Rep.">
        <title>Draft genome of Tanacetum cinerariifolium, the natural source of mosquito coil.</title>
        <authorList>
            <person name="Yamashiro T."/>
            <person name="Shiraishi A."/>
            <person name="Satake H."/>
            <person name="Nakayama K."/>
        </authorList>
    </citation>
    <scope>NUCLEOTIDE SEQUENCE</scope>
</reference>
<protein>
    <recommendedName>
        <fullName evidence="3">Pyruvate, phosphate dikinase regulatory protein, chloroplastic</fullName>
    </recommendedName>
</protein>
<sequence length="182" mass="20952">MVIKKLKEQIKSLSGNMKEYKIKKELREIQTINIELDNRVTKLIAENEHLKQTYKQLYDSIKSSRIQSKEQCNDLIKQVNLKSAKNSDLNASLQEQVLVITALKLNLRKLKGKAVVDEAVISHPIDPEMLKVDVAPLALKLRNNRTVHYDCLKHTQEETATLRKIVKHERSLNPLNTSLDYA</sequence>
<feature type="non-terminal residue" evidence="2">
    <location>
        <position position="182"/>
    </location>
</feature>
<accession>A0A699GUU9</accession>
<evidence type="ECO:0000256" key="1">
    <source>
        <dbReference type="SAM" id="Coils"/>
    </source>
</evidence>
<dbReference type="AlphaFoldDB" id="A0A699GUU9"/>
<gene>
    <name evidence="2" type="ORF">Tci_217493</name>
</gene>
<feature type="coiled-coil region" evidence="1">
    <location>
        <begin position="3"/>
        <end position="53"/>
    </location>
</feature>
<organism evidence="2">
    <name type="scientific">Tanacetum cinerariifolium</name>
    <name type="common">Dalmatian daisy</name>
    <name type="synonym">Chrysanthemum cinerariifolium</name>
    <dbReference type="NCBI Taxonomy" id="118510"/>
    <lineage>
        <taxon>Eukaryota</taxon>
        <taxon>Viridiplantae</taxon>
        <taxon>Streptophyta</taxon>
        <taxon>Embryophyta</taxon>
        <taxon>Tracheophyta</taxon>
        <taxon>Spermatophyta</taxon>
        <taxon>Magnoliopsida</taxon>
        <taxon>eudicotyledons</taxon>
        <taxon>Gunneridae</taxon>
        <taxon>Pentapetalae</taxon>
        <taxon>asterids</taxon>
        <taxon>campanulids</taxon>
        <taxon>Asterales</taxon>
        <taxon>Asteraceae</taxon>
        <taxon>Asteroideae</taxon>
        <taxon>Anthemideae</taxon>
        <taxon>Anthemidinae</taxon>
        <taxon>Tanacetum</taxon>
    </lineage>
</organism>
<name>A0A699GUU9_TANCI</name>
<keyword evidence="1" id="KW-0175">Coiled coil</keyword>
<comment type="caution">
    <text evidence="2">The sequence shown here is derived from an EMBL/GenBank/DDBJ whole genome shotgun (WGS) entry which is preliminary data.</text>
</comment>
<proteinExistence type="predicted"/>
<evidence type="ECO:0008006" key="3">
    <source>
        <dbReference type="Google" id="ProtNLM"/>
    </source>
</evidence>
<dbReference type="EMBL" id="BKCJ010059085">
    <property type="protein sequence ID" value="GEW45517.1"/>
    <property type="molecule type" value="Genomic_DNA"/>
</dbReference>